<dbReference type="EMBL" id="BTSX01000002">
    <property type="protein sequence ID" value="GMS86091.1"/>
    <property type="molecule type" value="Genomic_DNA"/>
</dbReference>
<evidence type="ECO:0008006" key="4">
    <source>
        <dbReference type="Google" id="ProtNLM"/>
    </source>
</evidence>
<keyword evidence="1" id="KW-0812">Transmembrane</keyword>
<comment type="caution">
    <text evidence="2">The sequence shown here is derived from an EMBL/GenBank/DDBJ whole genome shotgun (WGS) entry which is preliminary data.</text>
</comment>
<keyword evidence="3" id="KW-1185">Reference proteome</keyword>
<proteinExistence type="predicted"/>
<protein>
    <recommendedName>
        <fullName evidence="4">G protein-coupled receptor</fullName>
    </recommendedName>
</protein>
<keyword evidence="1" id="KW-0472">Membrane</keyword>
<feature type="transmembrane region" description="Helical" evidence="1">
    <location>
        <begin position="80"/>
        <end position="101"/>
    </location>
</feature>
<gene>
    <name evidence="2" type="ORF">PENTCL1PPCAC_8266</name>
</gene>
<evidence type="ECO:0000313" key="2">
    <source>
        <dbReference type="EMBL" id="GMS86091.1"/>
    </source>
</evidence>
<keyword evidence="1" id="KW-1133">Transmembrane helix</keyword>
<organism evidence="2 3">
    <name type="scientific">Pristionchus entomophagus</name>
    <dbReference type="NCBI Taxonomy" id="358040"/>
    <lineage>
        <taxon>Eukaryota</taxon>
        <taxon>Metazoa</taxon>
        <taxon>Ecdysozoa</taxon>
        <taxon>Nematoda</taxon>
        <taxon>Chromadorea</taxon>
        <taxon>Rhabditida</taxon>
        <taxon>Rhabditina</taxon>
        <taxon>Diplogasteromorpha</taxon>
        <taxon>Diplogasteroidea</taxon>
        <taxon>Neodiplogasteridae</taxon>
        <taxon>Pristionchus</taxon>
    </lineage>
</organism>
<dbReference type="Proteomes" id="UP001432027">
    <property type="component" value="Unassembled WGS sequence"/>
</dbReference>
<evidence type="ECO:0000256" key="1">
    <source>
        <dbReference type="SAM" id="Phobius"/>
    </source>
</evidence>
<accession>A0AAV5T2Z2</accession>
<reference evidence="2" key="1">
    <citation type="submission" date="2023-10" db="EMBL/GenBank/DDBJ databases">
        <title>Genome assembly of Pristionchus species.</title>
        <authorList>
            <person name="Yoshida K."/>
            <person name="Sommer R.J."/>
        </authorList>
    </citation>
    <scope>NUCLEOTIDE SEQUENCE</scope>
    <source>
        <strain evidence="2">RS0144</strain>
    </source>
</reference>
<feature type="non-terminal residue" evidence="2">
    <location>
        <position position="1"/>
    </location>
</feature>
<feature type="transmembrane region" description="Helical" evidence="1">
    <location>
        <begin position="21"/>
        <end position="43"/>
    </location>
</feature>
<dbReference type="AlphaFoldDB" id="A0AAV5T2Z2"/>
<sequence length="110" mass="12797">SSSPRRLAVISIIFVDITNPISVRMVSFCRAIVGSKFAILWILTTPKGATDVNSRSTNWMKVHEVDLNIYHLLPLMLRHIYYRIIFSLNSPFLLLFLFRIYRPTCCCFRS</sequence>
<evidence type="ECO:0000313" key="3">
    <source>
        <dbReference type="Proteomes" id="UP001432027"/>
    </source>
</evidence>
<name>A0AAV5T2Z2_9BILA</name>